<comment type="caution">
    <text evidence="3">The sequence shown here is derived from an EMBL/GenBank/DDBJ whole genome shotgun (WGS) entry which is preliminary data.</text>
</comment>
<name>A0A8H8CND5_PSICU</name>
<comment type="similarity">
    <text evidence="1">Belongs to the 14-3-3 family.</text>
</comment>
<feature type="domain" description="14-3-3" evidence="2">
    <location>
        <begin position="1"/>
        <end position="231"/>
    </location>
</feature>
<dbReference type="InterPro" id="IPR023410">
    <property type="entry name" value="14-3-3_domain"/>
</dbReference>
<dbReference type="AlphaFoldDB" id="A0A8H8CND5"/>
<evidence type="ECO:0000259" key="2">
    <source>
        <dbReference type="SMART" id="SM00101"/>
    </source>
</evidence>
<dbReference type="PRINTS" id="PR00305">
    <property type="entry name" value="1433ZETA"/>
</dbReference>
<dbReference type="Pfam" id="PF00244">
    <property type="entry name" value="14-3-3"/>
    <property type="match status" value="1"/>
</dbReference>
<accession>A0A8H8CND5</accession>
<evidence type="ECO:0000256" key="1">
    <source>
        <dbReference type="ARBA" id="ARBA00006141"/>
    </source>
</evidence>
<reference evidence="3" key="1">
    <citation type="submission" date="2021-02" db="EMBL/GenBank/DDBJ databases">
        <title>Psilocybe cubensis genome.</title>
        <authorList>
            <person name="Mckernan K.J."/>
            <person name="Crawford S."/>
            <person name="Trippe A."/>
            <person name="Kane L.T."/>
            <person name="Mclaughlin S."/>
        </authorList>
    </citation>
    <scope>NUCLEOTIDE SEQUENCE [LARGE SCALE GENOMIC DNA]</scope>
    <source>
        <strain evidence="3">MGC-MH-2018</strain>
    </source>
</reference>
<proteinExistence type="inferred from homology"/>
<dbReference type="InterPro" id="IPR036815">
    <property type="entry name" value="14-3-3_dom_sf"/>
</dbReference>
<dbReference type="SMART" id="SM00101">
    <property type="entry name" value="14_3_3"/>
    <property type="match status" value="1"/>
</dbReference>
<gene>
    <name evidence="3" type="ORF">JR316_003904</name>
</gene>
<sequence length="257" mass="29570">MVLNDAMEYIEHGVKYSTGTLTIPQQNLLAVVYKKGTLPIISLSQTLGNLTHSATQSSYPDQRLVKMYLRSVIHKAVERSIHLLILIDNNIWPFLETTEEILFFLKLKADINRHLFELGRNQEGHNRQLERRINAYLLYQQANQNAQEALHPFHSLRLSITLRFCIFLHKFYDSTPHAKEKALAAFDHAVFHISSYCSMSPKSESFMLLKLILDSLKVWGLGEIPLRHRHSTYQALCIKYGITKIDIETATLAEGNH</sequence>
<dbReference type="PANTHER" id="PTHR18860">
    <property type="entry name" value="14-3-3 PROTEIN"/>
    <property type="match status" value="1"/>
</dbReference>
<dbReference type="SUPFAM" id="SSF48445">
    <property type="entry name" value="14-3-3 protein"/>
    <property type="match status" value="1"/>
</dbReference>
<dbReference type="InterPro" id="IPR000308">
    <property type="entry name" value="14-3-3"/>
</dbReference>
<protein>
    <recommendedName>
        <fullName evidence="2">14-3-3 domain-containing protein</fullName>
    </recommendedName>
</protein>
<evidence type="ECO:0000313" key="3">
    <source>
        <dbReference type="EMBL" id="KAG5171816.1"/>
    </source>
</evidence>
<organism evidence="3">
    <name type="scientific">Psilocybe cubensis</name>
    <name type="common">Psychedelic mushroom</name>
    <name type="synonym">Stropharia cubensis</name>
    <dbReference type="NCBI Taxonomy" id="181762"/>
    <lineage>
        <taxon>Eukaryota</taxon>
        <taxon>Fungi</taxon>
        <taxon>Dikarya</taxon>
        <taxon>Basidiomycota</taxon>
        <taxon>Agaricomycotina</taxon>
        <taxon>Agaricomycetes</taxon>
        <taxon>Agaricomycetidae</taxon>
        <taxon>Agaricales</taxon>
        <taxon>Agaricineae</taxon>
        <taxon>Strophariaceae</taxon>
        <taxon>Psilocybe</taxon>
    </lineage>
</organism>
<dbReference type="EMBL" id="JAFIQS010000003">
    <property type="protein sequence ID" value="KAG5171816.1"/>
    <property type="molecule type" value="Genomic_DNA"/>
</dbReference>
<dbReference type="Gene3D" id="1.20.190.20">
    <property type="entry name" value="14-3-3 domain"/>
    <property type="match status" value="1"/>
</dbReference>